<dbReference type="GO" id="GO:0016020">
    <property type="term" value="C:membrane"/>
    <property type="evidence" value="ECO:0007669"/>
    <property type="project" value="UniProtKB-SubCell"/>
</dbReference>
<dbReference type="EMBL" id="QHGU01000019">
    <property type="protein sequence ID" value="PZM56177.1"/>
    <property type="molecule type" value="Genomic_DNA"/>
</dbReference>
<comment type="similarity">
    <text evidence="2">Belongs to the autoinducer-2 exporter (AI-2E) (TC 2.A.86) family.</text>
</comment>
<dbReference type="GO" id="GO:0055085">
    <property type="term" value="P:transmembrane transport"/>
    <property type="evidence" value="ECO:0007669"/>
    <property type="project" value="TreeGrafter"/>
</dbReference>
<feature type="transmembrane region" description="Helical" evidence="6">
    <location>
        <begin position="32"/>
        <end position="61"/>
    </location>
</feature>
<dbReference type="AlphaFoldDB" id="A0A1M2WUJ0"/>
<evidence type="ECO:0000256" key="5">
    <source>
        <dbReference type="ARBA" id="ARBA00023136"/>
    </source>
</evidence>
<dbReference type="Proteomes" id="UP000469871">
    <property type="component" value="Unassembled WGS sequence"/>
</dbReference>
<dbReference type="RefSeq" id="WP_002305261.1">
    <property type="nucleotide sequence ID" value="NZ_AP019394.1"/>
</dbReference>
<feature type="transmembrane region" description="Helical" evidence="6">
    <location>
        <begin position="73"/>
        <end position="94"/>
    </location>
</feature>
<evidence type="ECO:0000256" key="2">
    <source>
        <dbReference type="ARBA" id="ARBA00009773"/>
    </source>
</evidence>
<dbReference type="InterPro" id="IPR002549">
    <property type="entry name" value="AI-2E-like"/>
</dbReference>
<evidence type="ECO:0000313" key="10">
    <source>
        <dbReference type="Proteomes" id="UP000191171"/>
    </source>
</evidence>
<evidence type="ECO:0000256" key="4">
    <source>
        <dbReference type="ARBA" id="ARBA00022989"/>
    </source>
</evidence>
<name>A0A1M2WUJ0_ENTFC</name>
<evidence type="ECO:0000313" key="12">
    <source>
        <dbReference type="Proteomes" id="UP000469871"/>
    </source>
</evidence>
<evidence type="ECO:0000313" key="8">
    <source>
        <dbReference type="EMBL" id="OOL83323.1"/>
    </source>
</evidence>
<accession>A0A1M2WUJ0</accession>
<dbReference type="EMBL" id="MVGJ01000020">
    <property type="protein sequence ID" value="OOL83323.1"/>
    <property type="molecule type" value="Genomic_DNA"/>
</dbReference>
<reference evidence="7 12" key="3">
    <citation type="submission" date="2019-10" db="EMBL/GenBank/DDBJ databases">
        <title>Evolutionary dynamics of vancomycin-resistant Enterococcus faecium during gastrointestinal tract colonization and bloodstream infection in immunocompromised pediatric patients.</title>
        <authorList>
            <person name="Chilambi G.S."/>
            <person name="Nordstrom H.R."/>
            <person name="Evans D.R."/>
            <person name="Ferrolino J."/>
            <person name="Hayden R.T."/>
            <person name="Maron G.M."/>
            <person name="Vo A.N."/>
            <person name="Gilmore M.S."/>
            <person name="Wolf J."/>
            <person name="Rosch J.W."/>
            <person name="Van Tyne D."/>
        </authorList>
    </citation>
    <scope>NUCLEOTIDE SEQUENCE [LARGE SCALE GENOMIC DNA]</scope>
    <source>
        <strain evidence="7 12">VRECG27</strain>
    </source>
</reference>
<dbReference type="PANTHER" id="PTHR21716">
    <property type="entry name" value="TRANSMEMBRANE PROTEIN"/>
    <property type="match status" value="1"/>
</dbReference>
<dbReference type="Proteomes" id="UP000249070">
    <property type="component" value="Unassembled WGS sequence"/>
</dbReference>
<keyword evidence="4 6" id="KW-1133">Transmembrane helix</keyword>
<protein>
    <submittedName>
        <fullName evidence="8">AI-2E family transporter</fullName>
    </submittedName>
</protein>
<comment type="subcellular location">
    <subcellularLocation>
        <location evidence="1">Membrane</location>
        <topology evidence="1">Multi-pass membrane protein</topology>
    </subcellularLocation>
</comment>
<proteinExistence type="inferred from homology"/>
<organism evidence="8 10">
    <name type="scientific">Enterococcus faecium</name>
    <name type="common">Streptococcus faecium</name>
    <dbReference type="NCBI Taxonomy" id="1352"/>
    <lineage>
        <taxon>Bacteria</taxon>
        <taxon>Bacillati</taxon>
        <taxon>Bacillota</taxon>
        <taxon>Bacilli</taxon>
        <taxon>Lactobacillales</taxon>
        <taxon>Enterococcaceae</taxon>
        <taxon>Enterococcus</taxon>
    </lineage>
</organism>
<gene>
    <name evidence="8" type="ORF">B1P95_04690</name>
    <name evidence="9" type="ORF">DKP91_05540</name>
    <name evidence="7" type="ORF">GBM73_02485</name>
</gene>
<feature type="transmembrane region" description="Helical" evidence="6">
    <location>
        <begin position="279"/>
        <end position="298"/>
    </location>
</feature>
<keyword evidence="3 6" id="KW-0812">Transmembrane</keyword>
<feature type="transmembrane region" description="Helical" evidence="6">
    <location>
        <begin position="310"/>
        <end position="340"/>
    </location>
</feature>
<dbReference type="Proteomes" id="UP000191171">
    <property type="component" value="Unassembled WGS sequence"/>
</dbReference>
<feature type="transmembrane region" description="Helical" evidence="6">
    <location>
        <begin position="157"/>
        <end position="176"/>
    </location>
</feature>
<keyword evidence="5 6" id="KW-0472">Membrane</keyword>
<dbReference type="Pfam" id="PF01594">
    <property type="entry name" value="AI-2E_transport"/>
    <property type="match status" value="1"/>
</dbReference>
<evidence type="ECO:0000313" key="11">
    <source>
        <dbReference type="Proteomes" id="UP000249070"/>
    </source>
</evidence>
<sequence length="359" mass="41630">MNNVFIFCYLEVVDLTVYQRFLANEKIRRLTVLLFVVFVLFLVRSMITTILLTFIFTYLMIHLVQIIQRFVRIPTGVLAIMIYTLIVYLIYLAFTKYIPMLIHQTFDMIQSVINFYEHQPKDADPVLQYIHTYIERNDFFEQLQNGASIALGYLQDIGKMAVAFAMSFILSFFFMIEKKKTIVFSRLFLKSEFSWFFQDIYYFADKFVNTFGLVLEAQFVVALLNTLLTTIALAVFGFHQLLSLAIMIFILSLIPVAGVIISCIPLSFIAYSQGGIRDVVYILITILIVHLIESYVLNPKLMSSKTELPIFYTFVVLLVSERFFGVWGLIVGIPIFTFFLDVLKVKKIPNHLPKETDIP</sequence>
<evidence type="ECO:0000313" key="9">
    <source>
        <dbReference type="EMBL" id="PZM56177.1"/>
    </source>
</evidence>
<comment type="caution">
    <text evidence="8">The sequence shown here is derived from an EMBL/GenBank/DDBJ whole genome shotgun (WGS) entry which is preliminary data.</text>
</comment>
<evidence type="ECO:0000256" key="3">
    <source>
        <dbReference type="ARBA" id="ARBA00022692"/>
    </source>
</evidence>
<dbReference type="EMBL" id="WEFP01000001">
    <property type="protein sequence ID" value="KAB7576249.1"/>
    <property type="molecule type" value="Genomic_DNA"/>
</dbReference>
<evidence type="ECO:0000313" key="7">
    <source>
        <dbReference type="EMBL" id="KAB7576249.1"/>
    </source>
</evidence>
<dbReference type="PANTHER" id="PTHR21716:SF62">
    <property type="entry name" value="TRANSPORT PROTEIN YDBI-RELATED"/>
    <property type="match status" value="1"/>
</dbReference>
<feature type="transmembrane region" description="Helical" evidence="6">
    <location>
        <begin position="219"/>
        <end position="238"/>
    </location>
</feature>
<reference evidence="8 10" key="1">
    <citation type="submission" date="2017-02" db="EMBL/GenBank/DDBJ databases">
        <title>Clonality and virulence of isolates of VRE in Hematopoietic Stem Cell Transplanted (HSCT) patients.</title>
        <authorList>
            <person name="Marchi A.P."/>
            <person name="Martins R.C."/>
            <person name="Marie S.K."/>
            <person name="Levin A.S."/>
            <person name="Costa S.F."/>
        </authorList>
    </citation>
    <scope>NUCLEOTIDE SEQUENCE [LARGE SCALE GENOMIC DNA]</scope>
    <source>
        <strain evidence="8 10">LIM1759</strain>
    </source>
</reference>
<reference evidence="9 11" key="2">
    <citation type="submission" date="2018-05" db="EMBL/GenBank/DDBJ databases">
        <title>Vancomycin-resistant Enterococcus faecium strain from Chelyabinsk, Russia.</title>
        <authorList>
            <person name="Gostev V."/>
            <person name="Goncharov A."/>
            <person name="Kolodzhieva V."/>
            <person name="Suvorov A."/>
            <person name="Sidorenko S."/>
            <person name="Zueva L."/>
        </authorList>
    </citation>
    <scope>NUCLEOTIDE SEQUENCE [LARGE SCALE GENOMIC DNA]</scope>
    <source>
        <strain evidence="9 11">20</strain>
    </source>
</reference>
<evidence type="ECO:0000256" key="6">
    <source>
        <dbReference type="SAM" id="Phobius"/>
    </source>
</evidence>
<evidence type="ECO:0000256" key="1">
    <source>
        <dbReference type="ARBA" id="ARBA00004141"/>
    </source>
</evidence>
<feature type="transmembrane region" description="Helical" evidence="6">
    <location>
        <begin position="244"/>
        <end position="267"/>
    </location>
</feature>